<dbReference type="AlphaFoldDB" id="W7Z1Q9"/>
<sequence>MFKVVGKGIFSKDLLIQKLEEWGIIDPKTTIALVMNKGKLICDNDIRILYVRGSF</sequence>
<dbReference type="Proteomes" id="UP000019364">
    <property type="component" value="Unassembled WGS sequence"/>
</dbReference>
<accession>W7Z1Q9</accession>
<organism evidence="1 2">
    <name type="scientific">Paenibacillus pini JCM 16418</name>
    <dbReference type="NCBI Taxonomy" id="1236976"/>
    <lineage>
        <taxon>Bacteria</taxon>
        <taxon>Bacillati</taxon>
        <taxon>Bacillota</taxon>
        <taxon>Bacilli</taxon>
        <taxon>Bacillales</taxon>
        <taxon>Paenibacillaceae</taxon>
        <taxon>Paenibacillus</taxon>
    </lineage>
</organism>
<comment type="caution">
    <text evidence="1">The sequence shown here is derived from an EMBL/GenBank/DDBJ whole genome shotgun (WGS) entry which is preliminary data.</text>
</comment>
<reference evidence="1 2" key="1">
    <citation type="journal article" date="2014" name="Genome Announc.">
        <title>Draft Genome Sequence of Paenibacillus pini JCM 16418T, Isolated from the Rhizosphere of Pine Tree.</title>
        <authorList>
            <person name="Yuki M."/>
            <person name="Oshima K."/>
            <person name="Suda W."/>
            <person name="Oshida Y."/>
            <person name="Kitamura K."/>
            <person name="Iida Y."/>
            <person name="Hattori M."/>
            <person name="Ohkuma M."/>
        </authorList>
    </citation>
    <scope>NUCLEOTIDE SEQUENCE [LARGE SCALE GENOMIC DNA]</scope>
    <source>
        <strain evidence="1 2">JCM 16418</strain>
    </source>
</reference>
<evidence type="ECO:0000313" key="2">
    <source>
        <dbReference type="Proteomes" id="UP000019364"/>
    </source>
</evidence>
<evidence type="ECO:0000313" key="1">
    <source>
        <dbReference type="EMBL" id="GAF10911.1"/>
    </source>
</evidence>
<protein>
    <submittedName>
        <fullName evidence="1">Uncharacterized protein</fullName>
    </submittedName>
</protein>
<name>W7Z1Q9_9BACL</name>
<dbReference type="RefSeq" id="WP_156327261.1">
    <property type="nucleotide sequence ID" value="NZ_BAVZ01000048.1"/>
</dbReference>
<keyword evidence="2" id="KW-1185">Reference proteome</keyword>
<dbReference type="EMBL" id="BAVZ01000048">
    <property type="protein sequence ID" value="GAF10911.1"/>
    <property type="molecule type" value="Genomic_DNA"/>
</dbReference>
<proteinExistence type="predicted"/>
<gene>
    <name evidence="1" type="ORF">JCM16418_5146</name>
</gene>